<proteinExistence type="inferred from homology"/>
<dbReference type="AlphaFoldDB" id="A0A0F9HJN9"/>
<sequence>MRILHTADLHLGRQFMGLSLEEDHEVILGQIVDTLVAERADVLVIAGDVFDRASPPNSSIRQFNRFLKRVAEQTEAAVVMISGNHDSGDRIEAMSVFSTASRVLVRGIADAVETPLVLRDDHGKIAFSALPFSYEYAAREVFGDERISAPADVIAAQISAARAQVPEGARWVVVAHAFVAGGAVGETERALTRVGGIETVPLDVFEGADYVALGHLHKPQEIGARHIRYSGAPLAFGFDEAGSEKSMTVVDLKAEGVDIHTVPFRPIRQVHSLTGVFAELLAGTPSEDFIQAILTDENPLIDPMKRLRATYPNACHLAYARKARALETKLLGSGRTAFTPIEMVDDFMKVVRGREPNAAEVAIVADKLHAAASGEEQT</sequence>
<dbReference type="InterPro" id="IPR004593">
    <property type="entry name" value="SbcD"/>
</dbReference>
<evidence type="ECO:0000256" key="5">
    <source>
        <dbReference type="ARBA" id="ARBA00022801"/>
    </source>
</evidence>
<dbReference type="NCBIfam" id="TIGR00619">
    <property type="entry name" value="sbcd"/>
    <property type="match status" value="1"/>
</dbReference>
<name>A0A0F9HJN9_9ZZZZ</name>
<dbReference type="PANTHER" id="PTHR30337">
    <property type="entry name" value="COMPONENT OF ATP-DEPENDENT DSDNA EXONUCLEASE"/>
    <property type="match status" value="1"/>
</dbReference>
<keyword evidence="4" id="KW-0540">Nuclease</keyword>
<dbReference type="InterPro" id="IPR050535">
    <property type="entry name" value="DNA_Repair-Maintenance_Comp"/>
</dbReference>
<protein>
    <recommendedName>
        <fullName evidence="3">Nuclease SbcCD subunit D</fullName>
    </recommendedName>
</protein>
<organism evidence="9">
    <name type="scientific">marine sediment metagenome</name>
    <dbReference type="NCBI Taxonomy" id="412755"/>
    <lineage>
        <taxon>unclassified sequences</taxon>
        <taxon>metagenomes</taxon>
        <taxon>ecological metagenomes</taxon>
    </lineage>
</organism>
<evidence type="ECO:0000259" key="7">
    <source>
        <dbReference type="Pfam" id="PF00149"/>
    </source>
</evidence>
<dbReference type="InterPro" id="IPR029052">
    <property type="entry name" value="Metallo-depent_PP-like"/>
</dbReference>
<gene>
    <name evidence="9" type="ORF">LCGC14_1774890</name>
</gene>
<feature type="domain" description="Calcineurin-like phosphoesterase" evidence="7">
    <location>
        <begin position="1"/>
        <end position="219"/>
    </location>
</feature>
<reference evidence="9" key="1">
    <citation type="journal article" date="2015" name="Nature">
        <title>Complex archaea that bridge the gap between prokaryotes and eukaryotes.</title>
        <authorList>
            <person name="Spang A."/>
            <person name="Saw J.H."/>
            <person name="Jorgensen S.L."/>
            <person name="Zaremba-Niedzwiedzka K."/>
            <person name="Martijn J."/>
            <person name="Lind A.E."/>
            <person name="van Eijk R."/>
            <person name="Schleper C."/>
            <person name="Guy L."/>
            <person name="Ettema T.J."/>
        </authorList>
    </citation>
    <scope>NUCLEOTIDE SEQUENCE</scope>
</reference>
<evidence type="ECO:0000256" key="3">
    <source>
        <dbReference type="ARBA" id="ARBA00013365"/>
    </source>
</evidence>
<dbReference type="Pfam" id="PF12320">
    <property type="entry name" value="SbcD_C"/>
    <property type="match status" value="1"/>
</dbReference>
<accession>A0A0F9HJN9</accession>
<feature type="domain" description="Nuclease SbcCD subunit D C-terminal" evidence="8">
    <location>
        <begin position="264"/>
        <end position="348"/>
    </location>
</feature>
<dbReference type="InterPro" id="IPR026843">
    <property type="entry name" value="SbcD_C"/>
</dbReference>
<dbReference type="CDD" id="cd00840">
    <property type="entry name" value="MPP_Mre11_N"/>
    <property type="match status" value="1"/>
</dbReference>
<dbReference type="PANTHER" id="PTHR30337:SF0">
    <property type="entry name" value="NUCLEASE SBCCD SUBUNIT D"/>
    <property type="match status" value="1"/>
</dbReference>
<dbReference type="GO" id="GO:0006259">
    <property type="term" value="P:DNA metabolic process"/>
    <property type="evidence" value="ECO:0007669"/>
    <property type="project" value="InterPro"/>
</dbReference>
<comment type="caution">
    <text evidence="9">The sequence shown here is derived from an EMBL/GenBank/DDBJ whole genome shotgun (WGS) entry which is preliminary data.</text>
</comment>
<comment type="similarity">
    <text evidence="1">Belongs to the SbcD family.</text>
</comment>
<dbReference type="EMBL" id="LAZR01016692">
    <property type="protein sequence ID" value="KKM03392.1"/>
    <property type="molecule type" value="Genomic_DNA"/>
</dbReference>
<dbReference type="GO" id="GO:0004519">
    <property type="term" value="F:endonuclease activity"/>
    <property type="evidence" value="ECO:0007669"/>
    <property type="project" value="InterPro"/>
</dbReference>
<dbReference type="SUPFAM" id="SSF56300">
    <property type="entry name" value="Metallo-dependent phosphatases"/>
    <property type="match status" value="1"/>
</dbReference>
<evidence type="ECO:0000256" key="1">
    <source>
        <dbReference type="ARBA" id="ARBA00010555"/>
    </source>
</evidence>
<evidence type="ECO:0000313" key="9">
    <source>
        <dbReference type="EMBL" id="KKM03392.1"/>
    </source>
</evidence>
<evidence type="ECO:0000256" key="6">
    <source>
        <dbReference type="ARBA" id="ARBA00022839"/>
    </source>
</evidence>
<keyword evidence="5" id="KW-0378">Hydrolase</keyword>
<dbReference type="Pfam" id="PF00149">
    <property type="entry name" value="Metallophos"/>
    <property type="match status" value="1"/>
</dbReference>
<dbReference type="GO" id="GO:0008408">
    <property type="term" value="F:3'-5' exonuclease activity"/>
    <property type="evidence" value="ECO:0007669"/>
    <property type="project" value="InterPro"/>
</dbReference>
<evidence type="ECO:0000256" key="2">
    <source>
        <dbReference type="ARBA" id="ARBA00011322"/>
    </source>
</evidence>
<evidence type="ECO:0000256" key="4">
    <source>
        <dbReference type="ARBA" id="ARBA00022722"/>
    </source>
</evidence>
<dbReference type="InterPro" id="IPR041796">
    <property type="entry name" value="Mre11_N"/>
</dbReference>
<dbReference type="Gene3D" id="3.60.21.10">
    <property type="match status" value="1"/>
</dbReference>
<keyword evidence="6" id="KW-0269">Exonuclease</keyword>
<comment type="subunit">
    <text evidence="2">Heterodimer of SbcC and SbcD.</text>
</comment>
<dbReference type="InterPro" id="IPR004843">
    <property type="entry name" value="Calcineurin-like_PHP"/>
</dbReference>
<evidence type="ECO:0000259" key="8">
    <source>
        <dbReference type="Pfam" id="PF12320"/>
    </source>
</evidence>